<feature type="region of interest" description="Disordered" evidence="1">
    <location>
        <begin position="59"/>
        <end position="98"/>
    </location>
</feature>
<name>A0A426XE54_ENSVE</name>
<gene>
    <name evidence="2" type="ORF">B296_00019726</name>
</gene>
<dbReference type="EMBL" id="AMZH03021912">
    <property type="protein sequence ID" value="RRT37759.1"/>
    <property type="molecule type" value="Genomic_DNA"/>
</dbReference>
<evidence type="ECO:0000313" key="2">
    <source>
        <dbReference type="EMBL" id="RRT37759.1"/>
    </source>
</evidence>
<evidence type="ECO:0000313" key="3">
    <source>
        <dbReference type="Proteomes" id="UP000287651"/>
    </source>
</evidence>
<dbReference type="Proteomes" id="UP000287651">
    <property type="component" value="Unassembled WGS sequence"/>
</dbReference>
<evidence type="ECO:0000256" key="1">
    <source>
        <dbReference type="SAM" id="MobiDB-lite"/>
    </source>
</evidence>
<dbReference type="AlphaFoldDB" id="A0A426XE54"/>
<accession>A0A426XE54</accession>
<reference evidence="2 3" key="1">
    <citation type="journal article" date="2014" name="Agronomy (Basel)">
        <title>A Draft Genome Sequence for Ensete ventricosum, the Drought-Tolerant Tree Against Hunger.</title>
        <authorList>
            <person name="Harrison J."/>
            <person name="Moore K.A."/>
            <person name="Paszkiewicz K."/>
            <person name="Jones T."/>
            <person name="Grant M."/>
            <person name="Ambacheew D."/>
            <person name="Muzemil S."/>
            <person name="Studholme D.J."/>
        </authorList>
    </citation>
    <scope>NUCLEOTIDE SEQUENCE [LARGE SCALE GENOMIC DNA]</scope>
</reference>
<organism evidence="2 3">
    <name type="scientific">Ensete ventricosum</name>
    <name type="common">Abyssinian banana</name>
    <name type="synonym">Musa ensete</name>
    <dbReference type="NCBI Taxonomy" id="4639"/>
    <lineage>
        <taxon>Eukaryota</taxon>
        <taxon>Viridiplantae</taxon>
        <taxon>Streptophyta</taxon>
        <taxon>Embryophyta</taxon>
        <taxon>Tracheophyta</taxon>
        <taxon>Spermatophyta</taxon>
        <taxon>Magnoliopsida</taxon>
        <taxon>Liliopsida</taxon>
        <taxon>Zingiberales</taxon>
        <taxon>Musaceae</taxon>
        <taxon>Ensete</taxon>
    </lineage>
</organism>
<proteinExistence type="predicted"/>
<protein>
    <submittedName>
        <fullName evidence="2">Uncharacterized protein</fullName>
    </submittedName>
</protein>
<comment type="caution">
    <text evidence="2">The sequence shown here is derived from an EMBL/GenBank/DDBJ whole genome shotgun (WGS) entry which is preliminary data.</text>
</comment>
<sequence>MLLLRFPNSGIRAKVFMRKIGFKLCVIRLNHIESFYAFLLHFCSECNEERRPATARSLEGVVDHGQAPYRGGHPRPGRLQGRPLQPRPPTRGRLDAARASPQGLPLAEAAAYWRPTVGAIISLAGATTACNATPVGAINCRVPTRGCCPRPTLPVAGATTSTTLLSTNKGSRCLHRGDGGSTIRVSEVG</sequence>